<dbReference type="SUPFAM" id="SSF82771">
    <property type="entry name" value="GIY-YIG endonuclease"/>
    <property type="match status" value="1"/>
</dbReference>
<keyword evidence="4" id="KW-1185">Reference proteome</keyword>
<dbReference type="PROSITE" id="PS50164">
    <property type="entry name" value="GIY_YIG"/>
    <property type="match status" value="1"/>
</dbReference>
<accession>A0ABQ6Q1T8</accession>
<feature type="domain" description="GIY-YIG" evidence="2">
    <location>
        <begin position="2"/>
        <end position="80"/>
    </location>
</feature>
<sequence>MDEFVVYILFSPSTGKTYTGMTSDLITRFHFHNQKSTKGFTKKFRPWIVVHVEFFQVKKEALNREQELKTGKGRDWIKNFILPSYL</sequence>
<gene>
    <name evidence="3" type="ORF">Ataiwa_12190</name>
</gene>
<dbReference type="CDD" id="cd10449">
    <property type="entry name" value="GIY-YIG_SLX1_like"/>
    <property type="match status" value="1"/>
</dbReference>
<organism evidence="3 4">
    <name type="scientific">Algoriphagus taiwanensis</name>
    <dbReference type="NCBI Taxonomy" id="1445656"/>
    <lineage>
        <taxon>Bacteria</taxon>
        <taxon>Pseudomonadati</taxon>
        <taxon>Bacteroidota</taxon>
        <taxon>Cytophagia</taxon>
        <taxon>Cytophagales</taxon>
        <taxon>Cyclobacteriaceae</taxon>
        <taxon>Algoriphagus</taxon>
    </lineage>
</organism>
<name>A0ABQ6Q1T8_9BACT</name>
<protein>
    <recommendedName>
        <fullName evidence="2">GIY-YIG domain-containing protein</fullName>
    </recommendedName>
</protein>
<dbReference type="PANTHER" id="PTHR34477:SF5">
    <property type="entry name" value="BSL5627 PROTEIN"/>
    <property type="match status" value="1"/>
</dbReference>
<dbReference type="PANTHER" id="PTHR34477">
    <property type="entry name" value="UPF0213 PROTEIN YHBQ"/>
    <property type="match status" value="1"/>
</dbReference>
<evidence type="ECO:0000259" key="2">
    <source>
        <dbReference type="PROSITE" id="PS50164"/>
    </source>
</evidence>
<dbReference type="InterPro" id="IPR035901">
    <property type="entry name" value="GIY-YIG_endonuc_sf"/>
</dbReference>
<dbReference type="EMBL" id="BTPE01000003">
    <property type="protein sequence ID" value="GMQ32947.1"/>
    <property type="molecule type" value="Genomic_DNA"/>
</dbReference>
<dbReference type="Pfam" id="PF01541">
    <property type="entry name" value="GIY-YIG"/>
    <property type="match status" value="1"/>
</dbReference>
<dbReference type="InterPro" id="IPR000305">
    <property type="entry name" value="GIY-YIG_endonuc"/>
</dbReference>
<dbReference type="Gene3D" id="3.40.1440.10">
    <property type="entry name" value="GIY-YIG endonuclease"/>
    <property type="match status" value="1"/>
</dbReference>
<proteinExistence type="inferred from homology"/>
<dbReference type="Proteomes" id="UP001307705">
    <property type="component" value="Unassembled WGS sequence"/>
</dbReference>
<evidence type="ECO:0000313" key="3">
    <source>
        <dbReference type="EMBL" id="GMQ32947.1"/>
    </source>
</evidence>
<comment type="similarity">
    <text evidence="1">Belongs to the UPF0213 family.</text>
</comment>
<dbReference type="RefSeq" id="WP_338227738.1">
    <property type="nucleotide sequence ID" value="NZ_BTPE01000003.1"/>
</dbReference>
<comment type="caution">
    <text evidence="3">The sequence shown here is derived from an EMBL/GenBank/DDBJ whole genome shotgun (WGS) entry which is preliminary data.</text>
</comment>
<dbReference type="InterPro" id="IPR050190">
    <property type="entry name" value="UPF0213_domain"/>
</dbReference>
<evidence type="ECO:0000313" key="4">
    <source>
        <dbReference type="Proteomes" id="UP001307705"/>
    </source>
</evidence>
<reference evidence="3 4" key="1">
    <citation type="submission" date="2023-08" db="EMBL/GenBank/DDBJ databases">
        <title>Draft genome sequence of Algoriphagus taiwanensis.</title>
        <authorList>
            <person name="Takatani N."/>
            <person name="Hosokawa M."/>
            <person name="Sawabe T."/>
        </authorList>
    </citation>
    <scope>NUCLEOTIDE SEQUENCE [LARGE SCALE GENOMIC DNA]</scope>
    <source>
        <strain evidence="3 4">JCM 19755</strain>
    </source>
</reference>
<evidence type="ECO:0000256" key="1">
    <source>
        <dbReference type="ARBA" id="ARBA00007435"/>
    </source>
</evidence>